<dbReference type="Proteomes" id="UP000829069">
    <property type="component" value="Chromosome"/>
</dbReference>
<protein>
    <recommendedName>
        <fullName evidence="3">DUF695 domain-containing protein</fullName>
    </recommendedName>
</protein>
<sequence length="165" mass="17755">MSASWRDGIPSEVLADIDTLFGTGLGVAQEQLADHGAFLPAALVTTRDGGLRLVVVSPDDLDAEATEADEVNVDGMIEDLYATLRQERGDFRAVAVISDIFLPEEDADAIQIAVEHSSGVAVSAIQPYHHDDDGKWSYPDPFVDPQERLVWPDQEPAEEAGPAEG</sequence>
<keyword evidence="2" id="KW-1185">Reference proteome</keyword>
<evidence type="ECO:0000313" key="1">
    <source>
        <dbReference type="EMBL" id="UNK45447.1"/>
    </source>
</evidence>
<reference evidence="1 2" key="1">
    <citation type="submission" date="2022-03" db="EMBL/GenBank/DDBJ databases">
        <title>Isotopic signatures of nitrous oxide derived from detoxification processes.</title>
        <authorList>
            <person name="Behrendt U."/>
            <person name="Buchen C."/>
            <person name="Well R."/>
            <person name="Ulrich A."/>
            <person name="Rohe L."/>
            <person name="Kolb S."/>
            <person name="Schloter M."/>
            <person name="Horn M.A."/>
            <person name="Augustin J."/>
        </authorList>
    </citation>
    <scope>NUCLEOTIDE SEQUENCE [LARGE SCALE GENOMIC DNA]</scope>
    <source>
        <strain evidence="1 2">S4-C24</strain>
    </source>
</reference>
<proteinExistence type="predicted"/>
<accession>A0ABY3W5B1</accession>
<evidence type="ECO:0008006" key="3">
    <source>
        <dbReference type="Google" id="ProtNLM"/>
    </source>
</evidence>
<dbReference type="RefSeq" id="WP_241913665.1">
    <property type="nucleotide sequence ID" value="NZ_CP093326.1"/>
</dbReference>
<organism evidence="1 2">
    <name type="scientific">Arthrobacter sulfonylureivorans</name>
    <dbReference type="NCBI Taxonomy" id="2486855"/>
    <lineage>
        <taxon>Bacteria</taxon>
        <taxon>Bacillati</taxon>
        <taxon>Actinomycetota</taxon>
        <taxon>Actinomycetes</taxon>
        <taxon>Micrococcales</taxon>
        <taxon>Micrococcaceae</taxon>
        <taxon>Arthrobacter</taxon>
    </lineage>
</organism>
<evidence type="ECO:0000313" key="2">
    <source>
        <dbReference type="Proteomes" id="UP000829069"/>
    </source>
</evidence>
<dbReference type="EMBL" id="CP093326">
    <property type="protein sequence ID" value="UNK45447.1"/>
    <property type="molecule type" value="Genomic_DNA"/>
</dbReference>
<gene>
    <name evidence="1" type="ORF">MNQ99_16235</name>
</gene>
<name>A0ABY3W5B1_9MICC</name>